<evidence type="ECO:0000313" key="1">
    <source>
        <dbReference type="EMBL" id="MDQ0197335.1"/>
    </source>
</evidence>
<gene>
    <name evidence="1" type="ORF">J2S10_000440</name>
</gene>
<name>A0ABT9XP61_9BACI</name>
<proteinExistence type="predicted"/>
<evidence type="ECO:0000313" key="2">
    <source>
        <dbReference type="Proteomes" id="UP001224122"/>
    </source>
</evidence>
<keyword evidence="2" id="KW-1185">Reference proteome</keyword>
<accession>A0ABT9XP61</accession>
<reference evidence="1 2" key="1">
    <citation type="submission" date="2023-07" db="EMBL/GenBank/DDBJ databases">
        <title>Genomic Encyclopedia of Type Strains, Phase IV (KMG-IV): sequencing the most valuable type-strain genomes for metagenomic binning, comparative biology and taxonomic classification.</title>
        <authorList>
            <person name="Goeker M."/>
        </authorList>
    </citation>
    <scope>NUCLEOTIDE SEQUENCE [LARGE SCALE GENOMIC DNA]</scope>
    <source>
        <strain evidence="1 2">DSM 27594</strain>
    </source>
</reference>
<protein>
    <submittedName>
        <fullName evidence="1">Uncharacterized protein</fullName>
    </submittedName>
</protein>
<dbReference type="EMBL" id="JAUSTW010000001">
    <property type="protein sequence ID" value="MDQ0197335.1"/>
    <property type="molecule type" value="Genomic_DNA"/>
</dbReference>
<sequence length="32" mass="3651">MGPALANPQYLHYTTDWQIWIGAANQVMVDVF</sequence>
<comment type="caution">
    <text evidence="1">The sequence shown here is derived from an EMBL/GenBank/DDBJ whole genome shotgun (WGS) entry which is preliminary data.</text>
</comment>
<organism evidence="1 2">
    <name type="scientific">Neobacillus ginsengisoli</name>
    <dbReference type="NCBI Taxonomy" id="904295"/>
    <lineage>
        <taxon>Bacteria</taxon>
        <taxon>Bacillati</taxon>
        <taxon>Bacillota</taxon>
        <taxon>Bacilli</taxon>
        <taxon>Bacillales</taxon>
        <taxon>Bacillaceae</taxon>
        <taxon>Neobacillus</taxon>
    </lineage>
</organism>
<dbReference type="Proteomes" id="UP001224122">
    <property type="component" value="Unassembled WGS sequence"/>
</dbReference>